<feature type="compositionally biased region" description="Low complexity" evidence="1">
    <location>
        <begin position="87"/>
        <end position="98"/>
    </location>
</feature>
<reference evidence="2" key="1">
    <citation type="submission" date="2023-11" db="EMBL/GenBank/DDBJ databases">
        <authorList>
            <person name="De Vega J J."/>
            <person name="De Vega J J."/>
        </authorList>
    </citation>
    <scope>NUCLEOTIDE SEQUENCE</scope>
</reference>
<name>A0AAD2Q2Z4_9AGAR</name>
<evidence type="ECO:0000313" key="2">
    <source>
        <dbReference type="EMBL" id="CAK5270340.1"/>
    </source>
</evidence>
<dbReference type="AlphaFoldDB" id="A0AAD2Q2Z4"/>
<accession>A0AAD2Q2Z4</accession>
<evidence type="ECO:0008006" key="4">
    <source>
        <dbReference type="Google" id="ProtNLM"/>
    </source>
</evidence>
<dbReference type="EMBL" id="CAVNYO010000165">
    <property type="protein sequence ID" value="CAK5270340.1"/>
    <property type="molecule type" value="Genomic_DNA"/>
</dbReference>
<evidence type="ECO:0000313" key="3">
    <source>
        <dbReference type="Proteomes" id="UP001295794"/>
    </source>
</evidence>
<protein>
    <recommendedName>
        <fullName evidence="4">PDZ domain-containing protein</fullName>
    </recommendedName>
</protein>
<feature type="region of interest" description="Disordered" evidence="1">
    <location>
        <begin position="84"/>
        <end position="111"/>
    </location>
</feature>
<evidence type="ECO:0000256" key="1">
    <source>
        <dbReference type="SAM" id="MobiDB-lite"/>
    </source>
</evidence>
<dbReference type="InterPro" id="IPR036034">
    <property type="entry name" value="PDZ_sf"/>
</dbReference>
<keyword evidence="3" id="KW-1185">Reference proteome</keyword>
<feature type="non-terminal residue" evidence="2">
    <location>
        <position position="1"/>
    </location>
</feature>
<dbReference type="Gene3D" id="2.30.42.10">
    <property type="match status" value="1"/>
</dbReference>
<proteinExistence type="predicted"/>
<comment type="caution">
    <text evidence="2">The sequence shown here is derived from an EMBL/GenBank/DDBJ whole genome shotgun (WGS) entry which is preliminary data.</text>
</comment>
<gene>
    <name evidence="2" type="ORF">MYCIT1_LOCUS14679</name>
</gene>
<sequence>MPHPSLFFLDSSRICHLFISVLHINHYCCYVCIHTYCSSMSFPTDDWWLCTISSHTLTTRPMHLSRLRSTLPRAPRRFFASTQISRNKASTSANANAKLPAGSPSTPNEPGGRGDFRSPWFFKAVGVGNFIVIPAVGIYALFFWDWGNDDRETVVQPARRWLQEKRDAFYGVSSEADGSLDAPPLDTSRLSTAGLPKGFFKPFFRVLGIQPGGPAEVAVCFSVVWFFEEAETLNQGLQKKDLVMSFGETPVRDMAPKNVLPDDPGRHGTRGLFVFRRWSGGLRSVLQTPLELLVLRDGKHLLLLLTPTQEAGLGCVILEFYFYLLTNHRLRCNFQRYQPEKSRAIGEANIHWFTRL</sequence>
<dbReference type="Proteomes" id="UP001295794">
    <property type="component" value="Unassembled WGS sequence"/>
</dbReference>
<organism evidence="2 3">
    <name type="scientific">Mycena citricolor</name>
    <dbReference type="NCBI Taxonomy" id="2018698"/>
    <lineage>
        <taxon>Eukaryota</taxon>
        <taxon>Fungi</taxon>
        <taxon>Dikarya</taxon>
        <taxon>Basidiomycota</taxon>
        <taxon>Agaricomycotina</taxon>
        <taxon>Agaricomycetes</taxon>
        <taxon>Agaricomycetidae</taxon>
        <taxon>Agaricales</taxon>
        <taxon>Marasmiineae</taxon>
        <taxon>Mycenaceae</taxon>
        <taxon>Mycena</taxon>
    </lineage>
</organism>